<evidence type="ECO:0000313" key="11">
    <source>
        <dbReference type="EMBL" id="SIR82416.1"/>
    </source>
</evidence>
<evidence type="ECO:0000256" key="1">
    <source>
        <dbReference type="ARBA" id="ARBA00004202"/>
    </source>
</evidence>
<comment type="subunit">
    <text evidence="8 9">F-type ATPases have 2 components, CF(1) - the catalytic core - and CF(0) - the membrane proton channel. CF(1) has five subunits: alpha(3), beta(3), gamma(1), delta(1), epsilon(1). CF(0) has three main subunits: a, b and c.</text>
</comment>
<comment type="function">
    <text evidence="8">Produces ATP from ADP in the presence of a proton gradient across the membrane.</text>
</comment>
<comment type="similarity">
    <text evidence="2 8 9">Belongs to the ATPase epsilon chain family.</text>
</comment>
<dbReference type="InterPro" id="IPR036771">
    <property type="entry name" value="ATPsynth_dsu/esu_N"/>
</dbReference>
<dbReference type="AlphaFoldDB" id="A0A1N7E315"/>
<evidence type="ECO:0000256" key="5">
    <source>
        <dbReference type="ARBA" id="ARBA00023136"/>
    </source>
</evidence>
<dbReference type="NCBIfam" id="NF001852">
    <property type="entry name" value="PRK00571.2-5"/>
    <property type="match status" value="1"/>
</dbReference>
<evidence type="ECO:0000259" key="10">
    <source>
        <dbReference type="Pfam" id="PF02823"/>
    </source>
</evidence>
<keyword evidence="7 8" id="KW-0066">ATP synthesis</keyword>
<dbReference type="EMBL" id="FTNT01000002">
    <property type="protein sequence ID" value="SIR82416.1"/>
    <property type="molecule type" value="Genomic_DNA"/>
</dbReference>
<dbReference type="OrthoDB" id="9791445at2"/>
<dbReference type="GO" id="GO:0046933">
    <property type="term" value="F:proton-transporting ATP synthase activity, rotational mechanism"/>
    <property type="evidence" value="ECO:0007669"/>
    <property type="project" value="UniProtKB-UniRule"/>
</dbReference>
<dbReference type="InterPro" id="IPR020546">
    <property type="entry name" value="ATP_synth_F1_dsu/esu_N"/>
</dbReference>
<evidence type="ECO:0000256" key="4">
    <source>
        <dbReference type="ARBA" id="ARBA00023065"/>
    </source>
</evidence>
<dbReference type="NCBIfam" id="NF009977">
    <property type="entry name" value="PRK13442.1"/>
    <property type="match status" value="1"/>
</dbReference>
<keyword evidence="5 8" id="KW-0472">Membrane</keyword>
<evidence type="ECO:0000256" key="6">
    <source>
        <dbReference type="ARBA" id="ARBA00023196"/>
    </source>
</evidence>
<organism evidence="11 12">
    <name type="scientific">Williamsia sterculiae</name>
    <dbReference type="NCBI Taxonomy" id="1344003"/>
    <lineage>
        <taxon>Bacteria</taxon>
        <taxon>Bacillati</taxon>
        <taxon>Actinomycetota</taxon>
        <taxon>Actinomycetes</taxon>
        <taxon>Mycobacteriales</taxon>
        <taxon>Nocardiaceae</taxon>
        <taxon>Williamsia</taxon>
    </lineage>
</organism>
<protein>
    <recommendedName>
        <fullName evidence="8">ATP synthase epsilon chain</fullName>
    </recommendedName>
    <alternativeName>
        <fullName evidence="8">ATP synthase F1 sector epsilon subunit</fullName>
    </alternativeName>
    <alternativeName>
        <fullName evidence="8">F-ATPase epsilon subunit</fullName>
    </alternativeName>
</protein>
<dbReference type="Pfam" id="PF02823">
    <property type="entry name" value="ATP-synt_DE_N"/>
    <property type="match status" value="1"/>
</dbReference>
<evidence type="ECO:0000256" key="9">
    <source>
        <dbReference type="RuleBase" id="RU003656"/>
    </source>
</evidence>
<reference evidence="11 12" key="1">
    <citation type="submission" date="2017-01" db="EMBL/GenBank/DDBJ databases">
        <authorList>
            <person name="Mah S.A."/>
            <person name="Swanson W.J."/>
            <person name="Moy G.W."/>
            <person name="Vacquier V.D."/>
        </authorList>
    </citation>
    <scope>NUCLEOTIDE SEQUENCE [LARGE SCALE GENOMIC DNA]</scope>
    <source>
        <strain evidence="11 12">CPCC 203464</strain>
    </source>
</reference>
<keyword evidence="8" id="KW-0375">Hydrogen ion transport</keyword>
<comment type="subcellular location">
    <subcellularLocation>
        <location evidence="1 8">Cell membrane</location>
        <topology evidence="1 8">Peripheral membrane protein</topology>
    </subcellularLocation>
</comment>
<keyword evidence="4 8" id="KW-0406">Ion transport</keyword>
<dbReference type="RefSeq" id="WP_076477246.1">
    <property type="nucleotide sequence ID" value="NZ_FTNT01000002.1"/>
</dbReference>
<feature type="domain" description="ATP synthase F1 complex delta/epsilon subunit N-terminal" evidence="10">
    <location>
        <begin position="6"/>
        <end position="86"/>
    </location>
</feature>
<evidence type="ECO:0000313" key="12">
    <source>
        <dbReference type="Proteomes" id="UP000186218"/>
    </source>
</evidence>
<proteinExistence type="inferred from homology"/>
<dbReference type="SUPFAM" id="SSF51344">
    <property type="entry name" value="Epsilon subunit of F1F0-ATP synthase N-terminal domain"/>
    <property type="match status" value="1"/>
</dbReference>
<keyword evidence="12" id="KW-1185">Reference proteome</keyword>
<dbReference type="InterPro" id="IPR001469">
    <property type="entry name" value="ATP_synth_F1_dsu/esu"/>
</dbReference>
<gene>
    <name evidence="8" type="primary">atpC</name>
    <name evidence="11" type="ORF">SAMN05445060_1129</name>
</gene>
<keyword evidence="6 8" id="KW-0139">CF(1)</keyword>
<evidence type="ECO:0000256" key="3">
    <source>
        <dbReference type="ARBA" id="ARBA00022448"/>
    </source>
</evidence>
<dbReference type="PANTHER" id="PTHR13822:SF10">
    <property type="entry name" value="ATP SYNTHASE EPSILON CHAIN, CHLOROPLASTIC"/>
    <property type="match status" value="1"/>
</dbReference>
<evidence type="ECO:0000256" key="7">
    <source>
        <dbReference type="ARBA" id="ARBA00023310"/>
    </source>
</evidence>
<dbReference type="HAMAP" id="MF_00530">
    <property type="entry name" value="ATP_synth_epsil_bac"/>
    <property type="match status" value="1"/>
</dbReference>
<dbReference type="CDD" id="cd12152">
    <property type="entry name" value="F1-ATPase_delta"/>
    <property type="match status" value="1"/>
</dbReference>
<dbReference type="NCBIfam" id="TIGR01216">
    <property type="entry name" value="ATP_synt_epsi"/>
    <property type="match status" value="1"/>
</dbReference>
<dbReference type="GO" id="GO:0045259">
    <property type="term" value="C:proton-transporting ATP synthase complex"/>
    <property type="evidence" value="ECO:0007669"/>
    <property type="project" value="UniProtKB-KW"/>
</dbReference>
<sequence>MADTSFKVEVVAVEEQIFSGEATFVIAQTTEGELGVLHNHEPLFGQLIPGGFVVIDESDGDRRVAAVQGGFLSVTGESVTVLAEAAEWADDVDADAERQALEEAEEGSDEYHRAQSRLRAVEELNKKH</sequence>
<keyword evidence="8" id="KW-1003">Cell membrane</keyword>
<evidence type="ECO:0000256" key="2">
    <source>
        <dbReference type="ARBA" id="ARBA00005712"/>
    </source>
</evidence>
<name>A0A1N7E315_9NOCA</name>
<dbReference type="Proteomes" id="UP000186218">
    <property type="component" value="Unassembled WGS sequence"/>
</dbReference>
<keyword evidence="3 8" id="KW-0813">Transport</keyword>
<dbReference type="GO" id="GO:0005886">
    <property type="term" value="C:plasma membrane"/>
    <property type="evidence" value="ECO:0007669"/>
    <property type="project" value="UniProtKB-SubCell"/>
</dbReference>
<dbReference type="PANTHER" id="PTHR13822">
    <property type="entry name" value="ATP SYNTHASE DELTA/EPSILON CHAIN"/>
    <property type="match status" value="1"/>
</dbReference>
<evidence type="ECO:0000256" key="8">
    <source>
        <dbReference type="HAMAP-Rule" id="MF_00530"/>
    </source>
</evidence>
<dbReference type="GO" id="GO:0005524">
    <property type="term" value="F:ATP binding"/>
    <property type="evidence" value="ECO:0007669"/>
    <property type="project" value="UniProtKB-UniRule"/>
</dbReference>
<accession>A0A1N7E315</accession>
<dbReference type="Gene3D" id="2.60.15.10">
    <property type="entry name" value="F0F1 ATP synthase delta/epsilon subunit, N-terminal"/>
    <property type="match status" value="1"/>
</dbReference>
<dbReference type="STRING" id="1344003.SAMN05445060_1129"/>